<feature type="transmembrane region" description="Helical" evidence="5">
    <location>
        <begin position="260"/>
        <end position="278"/>
    </location>
</feature>
<dbReference type="AlphaFoldDB" id="A0A3N1KVY5"/>
<proteinExistence type="predicted"/>
<sequence>MSGRDLLIVLLIVTVWGMNFPVAKLGFTELPPILLTAFRFTLVAVLLVPFVPRPRGQYRQLLFLATVLGGVHFSLMFVGLSRLDSATVAIASQLTVPFAALLAAVAFKDYLGWRRTLGMGVAFAGVAVMAGEPRILADPWPLLWVVIGAFAWAVANIQVKRIGAIDGLVLNGWMAAFAAPQLLLVSWLVEGDSWHRVQSAGLAGFGSVVYMAVMVTILGYGLWYRILRAYPVNMVMPYTLLVPVIGVVAGIGLLGEPLSGPIVVGGGATLVGVAIIVWRRPRLTDQQPQP</sequence>
<evidence type="ECO:0000256" key="4">
    <source>
        <dbReference type="ARBA" id="ARBA00023136"/>
    </source>
</evidence>
<dbReference type="InterPro" id="IPR050638">
    <property type="entry name" value="AA-Vitamin_Transporters"/>
</dbReference>
<keyword evidence="8" id="KW-1185">Reference proteome</keyword>
<feature type="transmembrane region" description="Helical" evidence="5">
    <location>
        <begin position="235"/>
        <end position="254"/>
    </location>
</feature>
<keyword evidence="3 5" id="KW-1133">Transmembrane helix</keyword>
<evidence type="ECO:0000259" key="6">
    <source>
        <dbReference type="Pfam" id="PF00892"/>
    </source>
</evidence>
<reference evidence="7 8" key="1">
    <citation type="submission" date="2018-11" db="EMBL/GenBank/DDBJ databases">
        <title>Genomic Encyclopedia of Type Strains, Phase IV (KMG-IV): sequencing the most valuable type-strain genomes for metagenomic binning, comparative biology and taxonomic classification.</title>
        <authorList>
            <person name="Goeker M."/>
        </authorList>
    </citation>
    <scope>NUCLEOTIDE SEQUENCE [LARGE SCALE GENOMIC DNA]</scope>
    <source>
        <strain evidence="7 8">DSM 5900</strain>
    </source>
</reference>
<dbReference type="PANTHER" id="PTHR32322:SF9">
    <property type="entry name" value="AMINO-ACID METABOLITE EFFLUX PUMP-RELATED"/>
    <property type="match status" value="1"/>
</dbReference>
<feature type="domain" description="EamA" evidence="6">
    <location>
        <begin position="7"/>
        <end position="129"/>
    </location>
</feature>
<dbReference type="InterPro" id="IPR037185">
    <property type="entry name" value="EmrE-like"/>
</dbReference>
<dbReference type="PANTHER" id="PTHR32322">
    <property type="entry name" value="INNER MEMBRANE TRANSPORTER"/>
    <property type="match status" value="1"/>
</dbReference>
<dbReference type="Proteomes" id="UP000278222">
    <property type="component" value="Unassembled WGS sequence"/>
</dbReference>
<evidence type="ECO:0000256" key="5">
    <source>
        <dbReference type="SAM" id="Phobius"/>
    </source>
</evidence>
<protein>
    <submittedName>
        <fullName evidence="7">O-acetylserine/cysteine efflux transporter</fullName>
    </submittedName>
</protein>
<gene>
    <name evidence="7" type="ORF">EDC65_3451</name>
</gene>
<evidence type="ECO:0000256" key="2">
    <source>
        <dbReference type="ARBA" id="ARBA00022692"/>
    </source>
</evidence>
<comment type="caution">
    <text evidence="7">The sequence shown here is derived from an EMBL/GenBank/DDBJ whole genome shotgun (WGS) entry which is preliminary data.</text>
</comment>
<dbReference type="SUPFAM" id="SSF103481">
    <property type="entry name" value="Multidrug resistance efflux transporter EmrE"/>
    <property type="match status" value="2"/>
</dbReference>
<feature type="transmembrane region" description="Helical" evidence="5">
    <location>
        <begin position="168"/>
        <end position="189"/>
    </location>
</feature>
<keyword evidence="2 5" id="KW-0812">Transmembrane</keyword>
<feature type="transmembrane region" description="Helical" evidence="5">
    <location>
        <begin position="86"/>
        <end position="105"/>
    </location>
</feature>
<dbReference type="Pfam" id="PF00892">
    <property type="entry name" value="EamA"/>
    <property type="match status" value="2"/>
</dbReference>
<dbReference type="OrthoDB" id="7158585at2"/>
<keyword evidence="4 5" id="KW-0472">Membrane</keyword>
<feature type="transmembrane region" description="Helical" evidence="5">
    <location>
        <begin position="117"/>
        <end position="136"/>
    </location>
</feature>
<evidence type="ECO:0000313" key="8">
    <source>
        <dbReference type="Proteomes" id="UP000278222"/>
    </source>
</evidence>
<dbReference type="RefSeq" id="WP_123691765.1">
    <property type="nucleotide sequence ID" value="NZ_AP019700.1"/>
</dbReference>
<evidence type="ECO:0000256" key="1">
    <source>
        <dbReference type="ARBA" id="ARBA00004141"/>
    </source>
</evidence>
<comment type="subcellular location">
    <subcellularLocation>
        <location evidence="1">Membrane</location>
        <topology evidence="1">Multi-pass membrane protein</topology>
    </subcellularLocation>
</comment>
<feature type="transmembrane region" description="Helical" evidence="5">
    <location>
        <begin position="142"/>
        <end position="159"/>
    </location>
</feature>
<feature type="transmembrane region" description="Helical" evidence="5">
    <location>
        <begin position="61"/>
        <end position="80"/>
    </location>
</feature>
<feature type="domain" description="EamA" evidence="6">
    <location>
        <begin position="140"/>
        <end position="277"/>
    </location>
</feature>
<dbReference type="EMBL" id="RJKX01000015">
    <property type="protein sequence ID" value="ROP84104.1"/>
    <property type="molecule type" value="Genomic_DNA"/>
</dbReference>
<feature type="transmembrane region" description="Helical" evidence="5">
    <location>
        <begin position="33"/>
        <end position="52"/>
    </location>
</feature>
<evidence type="ECO:0000313" key="7">
    <source>
        <dbReference type="EMBL" id="ROP84104.1"/>
    </source>
</evidence>
<evidence type="ECO:0000256" key="3">
    <source>
        <dbReference type="ARBA" id="ARBA00022989"/>
    </source>
</evidence>
<dbReference type="InterPro" id="IPR000620">
    <property type="entry name" value="EamA_dom"/>
</dbReference>
<accession>A0A3N1KVY5</accession>
<feature type="transmembrane region" description="Helical" evidence="5">
    <location>
        <begin position="201"/>
        <end position="223"/>
    </location>
</feature>
<name>A0A3N1KVY5_9PROT</name>
<organism evidence="7 8">
    <name type="scientific">Stella humosa</name>
    <dbReference type="NCBI Taxonomy" id="94"/>
    <lineage>
        <taxon>Bacteria</taxon>
        <taxon>Pseudomonadati</taxon>
        <taxon>Pseudomonadota</taxon>
        <taxon>Alphaproteobacteria</taxon>
        <taxon>Rhodospirillales</taxon>
        <taxon>Stellaceae</taxon>
        <taxon>Stella</taxon>
    </lineage>
</organism>
<dbReference type="GO" id="GO:0016020">
    <property type="term" value="C:membrane"/>
    <property type="evidence" value="ECO:0007669"/>
    <property type="project" value="UniProtKB-SubCell"/>
</dbReference>